<dbReference type="STRING" id="81985.R0ET50"/>
<dbReference type="Gene3D" id="3.30.420.10">
    <property type="entry name" value="Ribonuclease H-like superfamily/Ribonuclease H"/>
    <property type="match status" value="1"/>
</dbReference>
<dbReference type="EMBL" id="KB871141">
    <property type="protein sequence ID" value="EOA11936.1"/>
    <property type="molecule type" value="Genomic_DNA"/>
</dbReference>
<dbReference type="InterPro" id="IPR002156">
    <property type="entry name" value="RNaseH_domain"/>
</dbReference>
<protein>
    <recommendedName>
        <fullName evidence="1">RNase H type-1 domain-containing protein</fullName>
    </recommendedName>
</protein>
<keyword evidence="3" id="KW-1185">Reference proteome</keyword>
<evidence type="ECO:0000313" key="2">
    <source>
        <dbReference type="EMBL" id="EOA11936.1"/>
    </source>
</evidence>
<dbReference type="PANTHER" id="PTHR34146:SF3">
    <property type="entry name" value="POLYNUCLEOTIDYL TRANSFERASE, RIBONUCLEASE H-LIKE SUPERFAMILY PROTEIN"/>
    <property type="match status" value="1"/>
</dbReference>
<name>R0ET50_9BRAS</name>
<dbReference type="GO" id="GO:0004523">
    <property type="term" value="F:RNA-DNA hybrid ribonuclease activity"/>
    <property type="evidence" value="ECO:0007669"/>
    <property type="project" value="InterPro"/>
</dbReference>
<dbReference type="AlphaFoldDB" id="R0ET50"/>
<dbReference type="InterPro" id="IPR036397">
    <property type="entry name" value="RNaseH_sf"/>
</dbReference>
<gene>
    <name evidence="2" type="ORF">CARUB_v10016547mg</name>
</gene>
<dbReference type="SUPFAM" id="SSF53098">
    <property type="entry name" value="Ribonuclease H-like"/>
    <property type="match status" value="1"/>
</dbReference>
<dbReference type="Proteomes" id="UP000029121">
    <property type="component" value="Unassembled WGS sequence"/>
</dbReference>
<organism evidence="2 3">
    <name type="scientific">Capsella rubella</name>
    <dbReference type="NCBI Taxonomy" id="81985"/>
    <lineage>
        <taxon>Eukaryota</taxon>
        <taxon>Viridiplantae</taxon>
        <taxon>Streptophyta</taxon>
        <taxon>Embryophyta</taxon>
        <taxon>Tracheophyta</taxon>
        <taxon>Spermatophyta</taxon>
        <taxon>Magnoliopsida</taxon>
        <taxon>eudicotyledons</taxon>
        <taxon>Gunneridae</taxon>
        <taxon>Pentapetalae</taxon>
        <taxon>rosids</taxon>
        <taxon>malvids</taxon>
        <taxon>Brassicales</taxon>
        <taxon>Brassicaceae</taxon>
        <taxon>Camelineae</taxon>
        <taxon>Capsella</taxon>
    </lineage>
</organism>
<proteinExistence type="predicted"/>
<dbReference type="PANTHER" id="PTHR34146">
    <property type="entry name" value="POLYNUCLEOTIDYL TRANSFERASE, RIBONUCLEASE H-LIKE SUPERFAMILY PROTEIN-RELATED"/>
    <property type="match status" value="1"/>
</dbReference>
<accession>R0ET50</accession>
<dbReference type="GO" id="GO:0003676">
    <property type="term" value="F:nucleic acid binding"/>
    <property type="evidence" value="ECO:0007669"/>
    <property type="project" value="InterPro"/>
</dbReference>
<dbReference type="eggNOG" id="KOG1075">
    <property type="taxonomic scope" value="Eukaryota"/>
</dbReference>
<feature type="non-terminal residue" evidence="2">
    <location>
        <position position="1"/>
    </location>
</feature>
<dbReference type="InterPro" id="IPR044730">
    <property type="entry name" value="RNase_H-like_dom_plant"/>
</dbReference>
<dbReference type="InterPro" id="IPR012337">
    <property type="entry name" value="RNaseH-like_sf"/>
</dbReference>
<dbReference type="Pfam" id="PF13456">
    <property type="entry name" value="RVT_3"/>
    <property type="match status" value="1"/>
</dbReference>
<dbReference type="CDD" id="cd06222">
    <property type="entry name" value="RNase_H_like"/>
    <property type="match status" value="1"/>
</dbReference>
<reference evidence="3" key="1">
    <citation type="journal article" date="2013" name="Nat. Genet.">
        <title>The Capsella rubella genome and the genomic consequences of rapid mating system evolution.</title>
        <authorList>
            <person name="Slotte T."/>
            <person name="Hazzouri K.M."/>
            <person name="Agren J.A."/>
            <person name="Koenig D."/>
            <person name="Maumus F."/>
            <person name="Guo Y.L."/>
            <person name="Steige K."/>
            <person name="Platts A.E."/>
            <person name="Escobar J.S."/>
            <person name="Newman L.K."/>
            <person name="Wang W."/>
            <person name="Mandakova T."/>
            <person name="Vello E."/>
            <person name="Smith L.M."/>
            <person name="Henz S.R."/>
            <person name="Steffen J."/>
            <person name="Takuno S."/>
            <person name="Brandvain Y."/>
            <person name="Coop G."/>
            <person name="Andolfatto P."/>
            <person name="Hu T.T."/>
            <person name="Blanchette M."/>
            <person name="Clark R.M."/>
            <person name="Quesneville H."/>
            <person name="Nordborg M."/>
            <person name="Gaut B.S."/>
            <person name="Lysak M.A."/>
            <person name="Jenkins J."/>
            <person name="Grimwood J."/>
            <person name="Chapman J."/>
            <person name="Prochnik S."/>
            <person name="Shu S."/>
            <person name="Rokhsar D."/>
            <person name="Schmutz J."/>
            <person name="Weigel D."/>
            <person name="Wright S.I."/>
        </authorList>
    </citation>
    <scope>NUCLEOTIDE SEQUENCE [LARGE SCALE GENOMIC DNA]</scope>
    <source>
        <strain evidence="3">cv. Monte Gargano</strain>
    </source>
</reference>
<feature type="domain" description="RNase H type-1" evidence="1">
    <location>
        <begin position="5"/>
        <end position="120"/>
    </location>
</feature>
<evidence type="ECO:0000259" key="1">
    <source>
        <dbReference type="Pfam" id="PF13456"/>
    </source>
</evidence>
<sequence length="149" mass="16525">SGASWTPSGSLSGLGWVLIESNKVVHLGLKSFRRSLSPLHAELDALLWAMECMSKIGTFTTSFATDCSDLVKMIEKPLDWPSFAAELESFKSLQDLLPGFHIRFIPRLSNTRADHLAKNARSRDCLFSYMSTSAPSWLPLAESFFLSVP</sequence>
<evidence type="ECO:0000313" key="3">
    <source>
        <dbReference type="Proteomes" id="UP000029121"/>
    </source>
</evidence>